<dbReference type="OrthoDB" id="103636at2157"/>
<dbReference type="Pfam" id="PF08905">
    <property type="entry name" value="DUF1850"/>
    <property type="match status" value="1"/>
</dbReference>
<dbReference type="GeneID" id="24803216"/>
<sequence length="138" mass="15779">MAAVLAFRPVHVLEITFNDFNLLVPLSGTSTLSVEYTHSVSLTKVVDVYRINESGIYAYEEKWQEFLAGQPLNGSPEGEFFVKRLDKSLGKEWMYWFIEVNHFRLVLDGRPVFEQPAEDGLLVIRVKEVSAFKAHAGW</sequence>
<dbReference type="STRING" id="113653.GAH_00636"/>
<dbReference type="KEGG" id="gah:GAH_00636"/>
<dbReference type="InParanoid" id="A0A0F7IIS4"/>
<evidence type="ECO:0000313" key="1">
    <source>
        <dbReference type="EMBL" id="AKG92025.1"/>
    </source>
</evidence>
<dbReference type="EMBL" id="CP011267">
    <property type="protein sequence ID" value="AKG92025.1"/>
    <property type="molecule type" value="Genomic_DNA"/>
</dbReference>
<dbReference type="HOGENOM" id="CLU_144588_0_0_2"/>
<dbReference type="AlphaFoldDB" id="A0A0F7IIS4"/>
<gene>
    <name evidence="1" type="ORF">GAH_00636</name>
</gene>
<accession>A0A0F7IIS4</accession>
<keyword evidence="2" id="KW-1185">Reference proteome</keyword>
<dbReference type="Proteomes" id="UP000034723">
    <property type="component" value="Chromosome"/>
</dbReference>
<reference evidence="1 2" key="1">
    <citation type="submission" date="2015-04" db="EMBL/GenBank/DDBJ databases">
        <title>The complete genome sequence of the hyperthermophilic, obligate iron-reducing archaeon Geoglobus ahangari strain 234T.</title>
        <authorList>
            <person name="Manzella M.P."/>
            <person name="Holmes D.E."/>
            <person name="Rocheleau J.M."/>
            <person name="Chung A."/>
            <person name="Reguera G."/>
            <person name="Kashefi K."/>
        </authorList>
    </citation>
    <scope>NUCLEOTIDE SEQUENCE [LARGE SCALE GENOMIC DNA]</scope>
    <source>
        <strain evidence="1 2">234</strain>
    </source>
</reference>
<proteinExistence type="predicted"/>
<organism evidence="1 2">
    <name type="scientific">Geoglobus ahangari</name>
    <dbReference type="NCBI Taxonomy" id="113653"/>
    <lineage>
        <taxon>Archaea</taxon>
        <taxon>Methanobacteriati</taxon>
        <taxon>Methanobacteriota</taxon>
        <taxon>Archaeoglobi</taxon>
        <taxon>Archaeoglobales</taxon>
        <taxon>Archaeoglobaceae</taxon>
        <taxon>Geoglobus</taxon>
    </lineage>
</organism>
<protein>
    <recommendedName>
        <fullName evidence="3">DUF1850 domain-containing protein</fullName>
    </recommendedName>
</protein>
<dbReference type="InterPro" id="IPR015001">
    <property type="entry name" value="DUF1850"/>
</dbReference>
<name>A0A0F7IIS4_9EURY</name>
<dbReference type="RefSeq" id="WP_048094649.1">
    <property type="nucleotide sequence ID" value="NZ_CP011267.1"/>
</dbReference>
<evidence type="ECO:0008006" key="3">
    <source>
        <dbReference type="Google" id="ProtNLM"/>
    </source>
</evidence>
<evidence type="ECO:0000313" key="2">
    <source>
        <dbReference type="Proteomes" id="UP000034723"/>
    </source>
</evidence>